<accession>A0ACD3AN70</accession>
<dbReference type="Proteomes" id="UP000308600">
    <property type="component" value="Unassembled WGS sequence"/>
</dbReference>
<organism evidence="1 2">
    <name type="scientific">Pluteus cervinus</name>
    <dbReference type="NCBI Taxonomy" id="181527"/>
    <lineage>
        <taxon>Eukaryota</taxon>
        <taxon>Fungi</taxon>
        <taxon>Dikarya</taxon>
        <taxon>Basidiomycota</taxon>
        <taxon>Agaricomycotina</taxon>
        <taxon>Agaricomycetes</taxon>
        <taxon>Agaricomycetidae</taxon>
        <taxon>Agaricales</taxon>
        <taxon>Pluteineae</taxon>
        <taxon>Pluteaceae</taxon>
        <taxon>Pluteus</taxon>
    </lineage>
</organism>
<sequence length="520" mass="60055">MTSYSDGSIPTRIFSTATAKQAPSSRAFSRQFGVSMTGIQAVKPGTTSFCYLPTEIIQQILPEIELHRDLVNFARASRLCSQLVIPRQTEYRALFLGNKISAPIWAHLACRPDLASNIRDVDIELHTGRYRREPSVLIEDVDLEERPWEVQEAEIIQALGHMRRLKSFAWEHQSIRPTPPELDQKHFPPMVFDILYQIGTVEHLFLFICDRLRFNEPIAECGLWKMSQLRSLVLSGSCEDWPSESKGNAIVLRTWLINLTSLELLDLPRGMFEEHHEFLSFPKLRYFRVNYPDGNEIVIDFLARHPSIQELFWHSTLNFTKVPSNFLPKLRRFAGRYDFIKAMASQTLIDQGEPRQFEALTLNSILEAGYFDDLCACPGIDHQALRILRISSDDWNIHKLAAVFPMLEELYLPSRNDFNFDDFLSGIEQFKALKMLYWKVVWGDLVIEDPDSGEPEYSFIDERVRTLGSRCPSLVQIGHPVASDRYLSIYRENGEVSAWNEHIFPNLRPLGSRFEMDSYT</sequence>
<protein>
    <submittedName>
        <fullName evidence="1">Uncharacterized protein</fullName>
    </submittedName>
</protein>
<evidence type="ECO:0000313" key="1">
    <source>
        <dbReference type="EMBL" id="TFK67062.1"/>
    </source>
</evidence>
<reference evidence="1 2" key="1">
    <citation type="journal article" date="2019" name="Nat. Ecol. Evol.">
        <title>Megaphylogeny resolves global patterns of mushroom evolution.</title>
        <authorList>
            <person name="Varga T."/>
            <person name="Krizsan K."/>
            <person name="Foldi C."/>
            <person name="Dima B."/>
            <person name="Sanchez-Garcia M."/>
            <person name="Sanchez-Ramirez S."/>
            <person name="Szollosi G.J."/>
            <person name="Szarkandi J.G."/>
            <person name="Papp V."/>
            <person name="Albert L."/>
            <person name="Andreopoulos W."/>
            <person name="Angelini C."/>
            <person name="Antonin V."/>
            <person name="Barry K.W."/>
            <person name="Bougher N.L."/>
            <person name="Buchanan P."/>
            <person name="Buyck B."/>
            <person name="Bense V."/>
            <person name="Catcheside P."/>
            <person name="Chovatia M."/>
            <person name="Cooper J."/>
            <person name="Damon W."/>
            <person name="Desjardin D."/>
            <person name="Finy P."/>
            <person name="Geml J."/>
            <person name="Haridas S."/>
            <person name="Hughes K."/>
            <person name="Justo A."/>
            <person name="Karasinski D."/>
            <person name="Kautmanova I."/>
            <person name="Kiss B."/>
            <person name="Kocsube S."/>
            <person name="Kotiranta H."/>
            <person name="LaButti K.M."/>
            <person name="Lechner B.E."/>
            <person name="Liimatainen K."/>
            <person name="Lipzen A."/>
            <person name="Lukacs Z."/>
            <person name="Mihaltcheva S."/>
            <person name="Morgado L.N."/>
            <person name="Niskanen T."/>
            <person name="Noordeloos M.E."/>
            <person name="Ohm R.A."/>
            <person name="Ortiz-Santana B."/>
            <person name="Ovrebo C."/>
            <person name="Racz N."/>
            <person name="Riley R."/>
            <person name="Savchenko A."/>
            <person name="Shiryaev A."/>
            <person name="Soop K."/>
            <person name="Spirin V."/>
            <person name="Szebenyi C."/>
            <person name="Tomsovsky M."/>
            <person name="Tulloss R.E."/>
            <person name="Uehling J."/>
            <person name="Grigoriev I.V."/>
            <person name="Vagvolgyi C."/>
            <person name="Papp T."/>
            <person name="Martin F.M."/>
            <person name="Miettinen O."/>
            <person name="Hibbett D.S."/>
            <person name="Nagy L.G."/>
        </authorList>
    </citation>
    <scope>NUCLEOTIDE SEQUENCE [LARGE SCALE GENOMIC DNA]</scope>
    <source>
        <strain evidence="1 2">NL-1719</strain>
    </source>
</reference>
<gene>
    <name evidence="1" type="ORF">BDN72DRAFT_961284</name>
</gene>
<evidence type="ECO:0000313" key="2">
    <source>
        <dbReference type="Proteomes" id="UP000308600"/>
    </source>
</evidence>
<name>A0ACD3AN70_9AGAR</name>
<proteinExistence type="predicted"/>
<keyword evidence="2" id="KW-1185">Reference proteome</keyword>
<dbReference type="EMBL" id="ML208386">
    <property type="protein sequence ID" value="TFK67062.1"/>
    <property type="molecule type" value="Genomic_DNA"/>
</dbReference>